<evidence type="ECO:0000256" key="2">
    <source>
        <dbReference type="SAM" id="Phobius"/>
    </source>
</evidence>
<dbReference type="STRING" id="43775.SAMN04489760_10847"/>
<dbReference type="Pfam" id="PF05359">
    <property type="entry name" value="DUF748"/>
    <property type="match status" value="1"/>
</dbReference>
<dbReference type="InterPro" id="IPR008023">
    <property type="entry name" value="DUF748"/>
</dbReference>
<dbReference type="Gene3D" id="3.30.1330.60">
    <property type="entry name" value="OmpA-like domain"/>
    <property type="match status" value="1"/>
</dbReference>
<accession>A0A1H7WVW0</accession>
<dbReference type="GO" id="GO:0090313">
    <property type="term" value="P:regulation of protein targeting to membrane"/>
    <property type="evidence" value="ECO:0007669"/>
    <property type="project" value="TreeGrafter"/>
</dbReference>
<dbReference type="PANTHER" id="PTHR30441">
    <property type="entry name" value="DUF748 DOMAIN-CONTAINING PROTEIN"/>
    <property type="match status" value="1"/>
</dbReference>
<keyword evidence="4" id="KW-1185">Reference proteome</keyword>
<reference evidence="3 4" key="1">
    <citation type="submission" date="2016-10" db="EMBL/GenBank/DDBJ databases">
        <authorList>
            <person name="de Groot N.N."/>
        </authorList>
    </citation>
    <scope>NUCLEOTIDE SEQUENCE [LARGE SCALE GENOMIC DNA]</scope>
    <source>
        <strain evidence="3 4">DSM 8423</strain>
    </source>
</reference>
<evidence type="ECO:0000313" key="3">
    <source>
        <dbReference type="EMBL" id="SEM25571.1"/>
    </source>
</evidence>
<sequence>MNWYERFSTLHIKKTLTQPWLRKTGYLLLGLFLLFSLVLFFAGPPLLKSYLVENLSSKLGRKISVGAVHINPLMLSIEIDDFTLAERNGKTPFVFFKEVYVNAQLASIFFGGPVLGEIRMTEPYVNLVRTTDNTYNFQDIIDRLKKRSAAPDKKGSDALRFSLNNIRIISGRIDFDDQPKGRRHRIQDLKVSIPFLSNLSYRVDDYVLPEFSAVINSAPFRLTGRTKPFETDRESSLNLKLSKVALNEYLTYVPKKLYFSLPGGTLDADLKIAFLQPQGKAPSLQLSGSVALHDLVMNEAKDLPTIRLKSLDVALGRIEPLVKRFTVDRVVLDKLELFVRRDRQGRLNLASLVEPDKEKKPMPYFLLREGILDSAIVHVRDDSRTQSFEATLRDIHLLVRNITSEKDKSGQIEMSASGPEGSFLKAATDVVLEPFALSRLNAQVTDLRLSWPGSKTEMIYIGQFGIFGTSFSKDRHSIAVDEISLGKSRFFVQRDSKGALNLNEILGSSRTKPEAAPPGSAWQYEVKKLAVNETNLRWRDETPPSGTADIGIDHITATVENLSSHPNSAAKLSLAAQMGRKGRLDVDGSVVTKPQVSAKLQLKASGLPILPVQPYFADKVQVRISSGTISARGVLSAQLAEQAKISYQGEASVNHFASVDKVQSHDFLKWEGLHFGGVRVETAPMNVDIQEISLSNFYSRLIINPDGSINVQSVLGKGEASKEATAGKVDMPAFQEKDQETKRSISPKPTSTVSTSSKPEKPPAPVKIARISLQGGQVRFSDRFIKPNYSANLTQIGGRITGLTSNLATTADVEIRGAVDDTAPVFIQGKINPLSGNLFLDLTASAKGVDLPAATPYSATYAGYPIIKGKLSMDVHYFIENRKLRADNRVKLDQLTFGDKVESPKATKLPVLLAVALLKDRHGVIDVNLPISGSLDDPKFSIGGVIVKVLLNLISKAATAPFALLGSLVGGAEELSYIEFEPGRADLDKIALDKISSLSKTLADRPGLKLDITGRVDPSADREGLRRRMLERKLKAAKLKSLEEKTDSASRLEEIRIDPKEYPKLLKQVYGQGKFPKPRNVIGLAKDLPVEEMERLLLSHTTVTDDDLRQLGLRRARVVADAIVKNGNIASERVFVLEPKLKSEAGEKGPAEKAKVSRVDFSLK</sequence>
<dbReference type="InterPro" id="IPR036737">
    <property type="entry name" value="OmpA-like_sf"/>
</dbReference>
<keyword evidence="2" id="KW-1133">Transmembrane helix</keyword>
<dbReference type="InterPro" id="IPR052894">
    <property type="entry name" value="AsmA-related"/>
</dbReference>
<gene>
    <name evidence="3" type="ORF">SAMN04489760_10847</name>
</gene>
<dbReference type="PANTHER" id="PTHR30441:SF8">
    <property type="entry name" value="DUF748 DOMAIN-CONTAINING PROTEIN"/>
    <property type="match status" value="1"/>
</dbReference>
<evidence type="ECO:0000313" key="4">
    <source>
        <dbReference type="Proteomes" id="UP000198744"/>
    </source>
</evidence>
<dbReference type="EMBL" id="FOBS01000008">
    <property type="protein sequence ID" value="SEM25571.1"/>
    <property type="molecule type" value="Genomic_DNA"/>
</dbReference>
<dbReference type="Proteomes" id="UP000198744">
    <property type="component" value="Unassembled WGS sequence"/>
</dbReference>
<dbReference type="GO" id="GO:0005886">
    <property type="term" value="C:plasma membrane"/>
    <property type="evidence" value="ECO:0007669"/>
    <property type="project" value="TreeGrafter"/>
</dbReference>
<dbReference type="OrthoDB" id="9757969at2"/>
<feature type="transmembrane region" description="Helical" evidence="2">
    <location>
        <begin position="26"/>
        <end position="47"/>
    </location>
</feature>
<evidence type="ECO:0000256" key="1">
    <source>
        <dbReference type="SAM" id="MobiDB-lite"/>
    </source>
</evidence>
<evidence type="ECO:0008006" key="5">
    <source>
        <dbReference type="Google" id="ProtNLM"/>
    </source>
</evidence>
<dbReference type="RefSeq" id="WP_093883052.1">
    <property type="nucleotide sequence ID" value="NZ_FOBS01000008.1"/>
</dbReference>
<proteinExistence type="predicted"/>
<keyword evidence="2" id="KW-0472">Membrane</keyword>
<feature type="compositionally biased region" description="Low complexity" evidence="1">
    <location>
        <begin position="746"/>
        <end position="757"/>
    </location>
</feature>
<organism evidence="3 4">
    <name type="scientific">Syntrophus gentianae</name>
    <dbReference type="NCBI Taxonomy" id="43775"/>
    <lineage>
        <taxon>Bacteria</taxon>
        <taxon>Pseudomonadati</taxon>
        <taxon>Thermodesulfobacteriota</taxon>
        <taxon>Syntrophia</taxon>
        <taxon>Syntrophales</taxon>
        <taxon>Syntrophaceae</taxon>
        <taxon>Syntrophus</taxon>
    </lineage>
</organism>
<feature type="region of interest" description="Disordered" evidence="1">
    <location>
        <begin position="1144"/>
        <end position="1164"/>
    </location>
</feature>
<dbReference type="AlphaFoldDB" id="A0A1H7WVW0"/>
<keyword evidence="2" id="KW-0812">Transmembrane</keyword>
<protein>
    <recommendedName>
        <fullName evidence="5">DUF748 domain-containing protein</fullName>
    </recommendedName>
</protein>
<feature type="region of interest" description="Disordered" evidence="1">
    <location>
        <begin position="721"/>
        <end position="765"/>
    </location>
</feature>
<name>A0A1H7WVW0_9BACT</name>